<protein>
    <submittedName>
        <fullName evidence="5">Cytochrome c type biogenesis protein CcmH</fullName>
    </submittedName>
</protein>
<dbReference type="EMBL" id="LNYC01000001">
    <property type="protein sequence ID" value="KTD04847.1"/>
    <property type="molecule type" value="Genomic_DNA"/>
</dbReference>
<keyword evidence="1" id="KW-0677">Repeat</keyword>
<dbReference type="RefSeq" id="WP_051551034.1">
    <property type="nucleotide sequence ID" value="NZ_CAAAHN010000003.1"/>
</dbReference>
<dbReference type="Gene3D" id="1.25.40.10">
    <property type="entry name" value="Tetratricopeptide repeat domain"/>
    <property type="match status" value="1"/>
</dbReference>
<evidence type="ECO:0000256" key="3">
    <source>
        <dbReference type="ARBA" id="ARBA00022803"/>
    </source>
</evidence>
<evidence type="ECO:0000259" key="4">
    <source>
        <dbReference type="Pfam" id="PF23914"/>
    </source>
</evidence>
<dbReference type="Proteomes" id="UP000054785">
    <property type="component" value="Unassembled WGS sequence"/>
</dbReference>
<dbReference type="PATRIC" id="fig|45065.4.peg.33"/>
<dbReference type="PROSITE" id="PS50293">
    <property type="entry name" value="TPR_REGION"/>
    <property type="match status" value="1"/>
</dbReference>
<evidence type="ECO:0000256" key="1">
    <source>
        <dbReference type="ARBA" id="ARBA00022737"/>
    </source>
</evidence>
<dbReference type="SMART" id="SM00028">
    <property type="entry name" value="TPR"/>
    <property type="match status" value="2"/>
</dbReference>
<name>A0A0W0UAN5_9GAMM</name>
<dbReference type="STRING" id="45065.Lgee_0031"/>
<keyword evidence="3" id="KW-0802">TPR repeat</keyword>
<comment type="caution">
    <text evidence="5">The sequence shown here is derived from an EMBL/GenBank/DDBJ whole genome shotgun (WGS) entry which is preliminary data.</text>
</comment>
<dbReference type="InterPro" id="IPR011990">
    <property type="entry name" value="TPR-like_helical_dom_sf"/>
</dbReference>
<evidence type="ECO:0000256" key="2">
    <source>
        <dbReference type="ARBA" id="ARBA00022748"/>
    </source>
</evidence>
<evidence type="ECO:0000313" key="5">
    <source>
        <dbReference type="EMBL" id="KTD04847.1"/>
    </source>
</evidence>
<proteinExistence type="predicted"/>
<dbReference type="InterPro" id="IPR056413">
    <property type="entry name" value="TPR_CcmH_CycH"/>
</dbReference>
<dbReference type="SUPFAM" id="SSF48452">
    <property type="entry name" value="TPR-like"/>
    <property type="match status" value="1"/>
</dbReference>
<accession>A0A0W0UAN5</accession>
<sequence>MHPADYLRFLWLLILIVPGVALALSPLKLSRMRAFTSGAIITLLLFGAYYYVGGARDLLIDAKMRAEKASVEKLLGRLDGRDAVIQKLKNVLAQNPNSARGWYLLGRLYASGGEHKKAVRAFKKAQHLAPDDNGILLNLVHSEWQLAGQRLDTSGKNRLSALLQQTPDEPNALSLLAMDAFLRHDYETAIAYWDRLLPQLLPDSEEALHIRDARAKAQKALSMSVSTEETHERQSVSGD</sequence>
<dbReference type="AlphaFoldDB" id="A0A0W0UAN5"/>
<organism evidence="5 6">
    <name type="scientific">Legionella geestiana</name>
    <dbReference type="NCBI Taxonomy" id="45065"/>
    <lineage>
        <taxon>Bacteria</taxon>
        <taxon>Pseudomonadati</taxon>
        <taxon>Pseudomonadota</taxon>
        <taxon>Gammaproteobacteria</taxon>
        <taxon>Legionellales</taxon>
        <taxon>Legionellaceae</taxon>
        <taxon>Legionella</taxon>
    </lineage>
</organism>
<dbReference type="PANTHER" id="PTHR47870">
    <property type="entry name" value="CYTOCHROME C-TYPE BIOGENESIS PROTEIN CCMH"/>
    <property type="match status" value="1"/>
</dbReference>
<reference evidence="5 6" key="1">
    <citation type="submission" date="2015-11" db="EMBL/GenBank/DDBJ databases">
        <title>Genomic analysis of 38 Legionella species identifies large and diverse effector repertoires.</title>
        <authorList>
            <person name="Burstein D."/>
            <person name="Amaro F."/>
            <person name="Zusman T."/>
            <person name="Lifshitz Z."/>
            <person name="Cohen O."/>
            <person name="Gilbert J.A."/>
            <person name="Pupko T."/>
            <person name="Shuman H.A."/>
            <person name="Segal G."/>
        </authorList>
    </citation>
    <scope>NUCLEOTIDE SEQUENCE [LARGE SCALE GENOMIC DNA]</scope>
    <source>
        <strain evidence="5 6">ATCC 49504</strain>
    </source>
</reference>
<dbReference type="Pfam" id="PF23914">
    <property type="entry name" value="TPR_CcmH_CycH"/>
    <property type="match status" value="1"/>
</dbReference>
<evidence type="ECO:0000313" key="6">
    <source>
        <dbReference type="Proteomes" id="UP000054785"/>
    </source>
</evidence>
<dbReference type="OrthoDB" id="9776053at2"/>
<gene>
    <name evidence="5" type="ORF">Lgee_0031</name>
</gene>
<dbReference type="InterPro" id="IPR051263">
    <property type="entry name" value="C-type_cytochrome_biogenesis"/>
</dbReference>
<feature type="domain" description="Cytochrome c-type biogenesis protein H TPR" evidence="4">
    <location>
        <begin position="88"/>
        <end position="206"/>
    </location>
</feature>
<dbReference type="GO" id="GO:0017004">
    <property type="term" value="P:cytochrome complex assembly"/>
    <property type="evidence" value="ECO:0007669"/>
    <property type="project" value="UniProtKB-KW"/>
</dbReference>
<keyword evidence="6" id="KW-1185">Reference proteome</keyword>
<dbReference type="PANTHER" id="PTHR47870:SF1">
    <property type="entry name" value="CYTOCHROME C-TYPE BIOGENESIS PROTEIN CCMH"/>
    <property type="match status" value="1"/>
</dbReference>
<dbReference type="PROSITE" id="PS50005">
    <property type="entry name" value="TPR"/>
    <property type="match status" value="1"/>
</dbReference>
<keyword evidence="2" id="KW-0201">Cytochrome c-type biogenesis</keyword>
<dbReference type="InterPro" id="IPR019734">
    <property type="entry name" value="TPR_rpt"/>
</dbReference>